<accession>A0AAV7KRV4</accession>
<name>A0AAV7KRV4_PLEWA</name>
<protein>
    <submittedName>
        <fullName evidence="2">Uncharacterized protein</fullName>
    </submittedName>
</protein>
<sequence>MPYVVPQMAAAGNWESTSPTTEVCVAPSTSPLHHQGQRRHHTHRRMKIWNRSFSPIGVP</sequence>
<reference evidence="2" key="1">
    <citation type="journal article" date="2022" name="bioRxiv">
        <title>Sequencing and chromosome-scale assembly of the giantPleurodeles waltlgenome.</title>
        <authorList>
            <person name="Brown T."/>
            <person name="Elewa A."/>
            <person name="Iarovenko S."/>
            <person name="Subramanian E."/>
            <person name="Araus A.J."/>
            <person name="Petzold A."/>
            <person name="Susuki M."/>
            <person name="Suzuki K.-i.T."/>
            <person name="Hayashi T."/>
            <person name="Toyoda A."/>
            <person name="Oliveira C."/>
            <person name="Osipova E."/>
            <person name="Leigh N.D."/>
            <person name="Simon A."/>
            <person name="Yun M.H."/>
        </authorList>
    </citation>
    <scope>NUCLEOTIDE SEQUENCE</scope>
    <source>
        <strain evidence="2">20211129_DDA</strain>
        <tissue evidence="2">Liver</tissue>
    </source>
</reference>
<feature type="non-terminal residue" evidence="2">
    <location>
        <position position="59"/>
    </location>
</feature>
<evidence type="ECO:0000256" key="1">
    <source>
        <dbReference type="SAM" id="MobiDB-lite"/>
    </source>
</evidence>
<feature type="compositionally biased region" description="Polar residues" evidence="1">
    <location>
        <begin position="15"/>
        <end position="32"/>
    </location>
</feature>
<gene>
    <name evidence="2" type="ORF">NDU88_001801</name>
</gene>
<comment type="caution">
    <text evidence="2">The sequence shown here is derived from an EMBL/GenBank/DDBJ whole genome shotgun (WGS) entry which is preliminary data.</text>
</comment>
<evidence type="ECO:0000313" key="2">
    <source>
        <dbReference type="EMBL" id="KAJ1081623.1"/>
    </source>
</evidence>
<dbReference type="Proteomes" id="UP001066276">
    <property type="component" value="Chromosome 12"/>
</dbReference>
<dbReference type="EMBL" id="JANPWB010000016">
    <property type="protein sequence ID" value="KAJ1081623.1"/>
    <property type="molecule type" value="Genomic_DNA"/>
</dbReference>
<proteinExistence type="predicted"/>
<dbReference type="AlphaFoldDB" id="A0AAV7KRV4"/>
<organism evidence="2 3">
    <name type="scientific">Pleurodeles waltl</name>
    <name type="common">Iberian ribbed newt</name>
    <dbReference type="NCBI Taxonomy" id="8319"/>
    <lineage>
        <taxon>Eukaryota</taxon>
        <taxon>Metazoa</taxon>
        <taxon>Chordata</taxon>
        <taxon>Craniata</taxon>
        <taxon>Vertebrata</taxon>
        <taxon>Euteleostomi</taxon>
        <taxon>Amphibia</taxon>
        <taxon>Batrachia</taxon>
        <taxon>Caudata</taxon>
        <taxon>Salamandroidea</taxon>
        <taxon>Salamandridae</taxon>
        <taxon>Pleurodelinae</taxon>
        <taxon>Pleurodeles</taxon>
    </lineage>
</organism>
<feature type="region of interest" description="Disordered" evidence="1">
    <location>
        <begin position="15"/>
        <end position="43"/>
    </location>
</feature>
<feature type="non-terminal residue" evidence="2">
    <location>
        <position position="1"/>
    </location>
</feature>
<keyword evidence="3" id="KW-1185">Reference proteome</keyword>
<evidence type="ECO:0000313" key="3">
    <source>
        <dbReference type="Proteomes" id="UP001066276"/>
    </source>
</evidence>